<feature type="region of interest" description="Disordered" evidence="2">
    <location>
        <begin position="741"/>
        <end position="782"/>
    </location>
</feature>
<feature type="domain" description="DH" evidence="3">
    <location>
        <begin position="133"/>
        <end position="275"/>
    </location>
</feature>
<dbReference type="InterPro" id="IPR000219">
    <property type="entry name" value="DH_dom"/>
</dbReference>
<proteinExistence type="predicted"/>
<dbReference type="SUPFAM" id="SSF48065">
    <property type="entry name" value="DBL homology domain (DH-domain)"/>
    <property type="match status" value="1"/>
</dbReference>
<dbReference type="Gene3D" id="1.20.900.10">
    <property type="entry name" value="Dbl homology (DH) domain"/>
    <property type="match status" value="1"/>
</dbReference>
<evidence type="ECO:0000256" key="1">
    <source>
        <dbReference type="SAM" id="Coils"/>
    </source>
</evidence>
<evidence type="ECO:0000313" key="4">
    <source>
        <dbReference type="EMBL" id="WWC91355.1"/>
    </source>
</evidence>
<dbReference type="PANTHER" id="PTHR12673:SF270">
    <property type="entry name" value="FYVE-TYPE DOMAIN-CONTAINING PROTEIN"/>
    <property type="match status" value="1"/>
</dbReference>
<evidence type="ECO:0000259" key="3">
    <source>
        <dbReference type="PROSITE" id="PS50010"/>
    </source>
</evidence>
<feature type="region of interest" description="Disordered" evidence="2">
    <location>
        <begin position="92"/>
        <end position="128"/>
    </location>
</feature>
<dbReference type="PROSITE" id="PS50010">
    <property type="entry name" value="DH_2"/>
    <property type="match status" value="1"/>
</dbReference>
<feature type="compositionally biased region" description="Low complexity" evidence="2">
    <location>
        <begin position="336"/>
        <end position="351"/>
    </location>
</feature>
<feature type="compositionally biased region" description="Polar residues" evidence="2">
    <location>
        <begin position="883"/>
        <end position="906"/>
    </location>
</feature>
<feature type="coiled-coil region" evidence="1">
    <location>
        <begin position="1022"/>
        <end position="1063"/>
    </location>
</feature>
<keyword evidence="1" id="KW-0175">Coiled coil</keyword>
<dbReference type="Proteomes" id="UP001355207">
    <property type="component" value="Chromosome 8"/>
</dbReference>
<dbReference type="InterPro" id="IPR051092">
    <property type="entry name" value="FYVE_RhoGEF_PH"/>
</dbReference>
<sequence length="1071" mass="117611">MPTSTIASSPLRYRNAVPRQRSADPFPPPPPSKPIDLNSSTRSTDKETGQKVTRRAFLLDVVVENQGEETANLLSHLGNPLKPLSIFQSPATAKHEIPNTPSRLSLPPRSEDTEAEGPSPGWSGPRKEEMSIRLNNLIEELVKTERSYLSRIHALKTLIPQYEAKAMFANIEAIVPASAAFMTDLDAMLKTGQAEDVVGDVCLKHLKTLRTFDPYRTYLSKQDESQKLFQDSLKKFNGFASFIESTKYQTTGIGNIGLRELLMEPVQRIPRYTLLWQTRCEPDPQTVRATVMYHLERNIDDFPAKLFNSNRDFIDSIDVEDLPAEYPTASSPPSRPLSSLGSRPLSISSSSNPSMASFGSLTSQSPPTIHSAATALNCTLFLFDDKLMIVKRQSSSISGRKTIGTDDIQKLVRGVAIMDKNAVKKDKLSCRGVVDVLDIIASDTGRWAARPFRSYSTVHPPYSVALDPVATRRDKLRFIHNLWAAQALARAKVQVKDNRAIPKVLMNDQELSLEVAGEAMGRARCYWNVWDRNGYSDGFKFKTGTTSCPTTPSATSHRLRPSMLNLDAISRNLFGAGSVSGRSDMFSTKASRSTGSRSSTLDLSDDFSHKRLVHRSSSPSDGLTKVSVGLLAGAPYQADLGQSEVDLNARLNLARSNSKSVAVNINQGTKSVSELRQNVEERSMNQAEASLRATSTTPLRIRKSPSPVRAFSPTMDATPKSLSTSITSHRTSTVQSMIAKEDVFTSPRQLSSPPPITMSPRPAGPRNPVSGASFSPSHHPAVLSTIGSAHTRLRIVSGGGRRISVGRETVPLKDCDDDESPGAQSTPTLHITTKRQHSTDNLTPRKRSPPRSPLRPRNVSGSSNVSEPTKPGSRRASGKLTPRRTSGPLTNTRTVSASQNSVTSAVSNTTVEDIEMDECRDVEAALEATSKKRIVDHEAYDSISSRHSSSGKQEIDAIVMDECARGITSIVERVDGHLRQAEASSNQATTLARRLISERDQAFNTELDGMFDDAQLPETEAFVALKKDLQASKASRNQLELENKKLKRELEEANLKRDQWARMLQSQGYKL</sequence>
<dbReference type="Pfam" id="PF00621">
    <property type="entry name" value="RhoGEF"/>
    <property type="match status" value="1"/>
</dbReference>
<dbReference type="GO" id="GO:0005085">
    <property type="term" value="F:guanyl-nucleotide exchange factor activity"/>
    <property type="evidence" value="ECO:0007669"/>
    <property type="project" value="InterPro"/>
</dbReference>
<dbReference type="SMART" id="SM00325">
    <property type="entry name" value="RhoGEF"/>
    <property type="match status" value="1"/>
</dbReference>
<protein>
    <recommendedName>
        <fullName evidence="3">DH domain-containing protein</fullName>
    </recommendedName>
</protein>
<accession>A0AAX4K3L2</accession>
<feature type="region of interest" description="Disordered" evidence="2">
    <location>
        <begin position="1"/>
        <end position="51"/>
    </location>
</feature>
<dbReference type="EMBL" id="CP144105">
    <property type="protein sequence ID" value="WWC91355.1"/>
    <property type="molecule type" value="Genomic_DNA"/>
</dbReference>
<dbReference type="PANTHER" id="PTHR12673">
    <property type="entry name" value="FACIOGENITAL DYSPLASIA PROTEIN"/>
    <property type="match status" value="1"/>
</dbReference>
<feature type="region of interest" description="Disordered" evidence="2">
    <location>
        <begin position="702"/>
        <end position="729"/>
    </location>
</feature>
<gene>
    <name evidence="4" type="ORF">L201_006298</name>
</gene>
<feature type="compositionally biased region" description="Polar residues" evidence="2">
    <location>
        <begin position="822"/>
        <end position="831"/>
    </location>
</feature>
<feature type="compositionally biased region" description="Polar residues" evidence="2">
    <location>
        <begin position="720"/>
        <end position="729"/>
    </location>
</feature>
<feature type="compositionally biased region" description="Pro residues" evidence="2">
    <location>
        <begin position="752"/>
        <end position="765"/>
    </location>
</feature>
<feature type="compositionally biased region" description="Polar residues" evidence="2">
    <location>
        <begin position="585"/>
        <end position="602"/>
    </location>
</feature>
<feature type="region of interest" description="Disordered" evidence="2">
    <location>
        <begin position="807"/>
        <end position="906"/>
    </location>
</feature>
<dbReference type="GO" id="GO:0005737">
    <property type="term" value="C:cytoplasm"/>
    <property type="evidence" value="ECO:0007669"/>
    <property type="project" value="TreeGrafter"/>
</dbReference>
<keyword evidence="5" id="KW-1185">Reference proteome</keyword>
<feature type="region of interest" description="Disordered" evidence="2">
    <location>
        <begin position="324"/>
        <end position="351"/>
    </location>
</feature>
<reference evidence="4 5" key="1">
    <citation type="submission" date="2024-01" db="EMBL/GenBank/DDBJ databases">
        <title>Comparative genomics of Cryptococcus and Kwoniella reveals pathogenesis evolution and contrasting modes of karyotype evolution via chromosome fusion or intercentromeric recombination.</title>
        <authorList>
            <person name="Coelho M.A."/>
            <person name="David-Palma M."/>
            <person name="Shea T."/>
            <person name="Bowers K."/>
            <person name="McGinley-Smith S."/>
            <person name="Mohammad A.W."/>
            <person name="Gnirke A."/>
            <person name="Yurkov A.M."/>
            <person name="Nowrousian M."/>
            <person name="Sun S."/>
            <person name="Cuomo C.A."/>
            <person name="Heitman J."/>
        </authorList>
    </citation>
    <scope>NUCLEOTIDE SEQUENCE [LARGE SCALE GENOMIC DNA]</scope>
    <source>
        <strain evidence="4 5">CBS 6074</strain>
    </source>
</reference>
<evidence type="ECO:0000313" key="5">
    <source>
        <dbReference type="Proteomes" id="UP001355207"/>
    </source>
</evidence>
<dbReference type="AlphaFoldDB" id="A0AAX4K3L2"/>
<dbReference type="RefSeq" id="XP_066078117.1">
    <property type="nucleotide sequence ID" value="XM_066222020.1"/>
</dbReference>
<dbReference type="GeneID" id="91096967"/>
<evidence type="ECO:0000256" key="2">
    <source>
        <dbReference type="SAM" id="MobiDB-lite"/>
    </source>
</evidence>
<feature type="region of interest" description="Disordered" evidence="2">
    <location>
        <begin position="584"/>
        <end position="603"/>
    </location>
</feature>
<organism evidence="4 5">
    <name type="scientific">Kwoniella dendrophila CBS 6074</name>
    <dbReference type="NCBI Taxonomy" id="1295534"/>
    <lineage>
        <taxon>Eukaryota</taxon>
        <taxon>Fungi</taxon>
        <taxon>Dikarya</taxon>
        <taxon>Basidiomycota</taxon>
        <taxon>Agaricomycotina</taxon>
        <taxon>Tremellomycetes</taxon>
        <taxon>Tremellales</taxon>
        <taxon>Cryptococcaceae</taxon>
        <taxon>Kwoniella</taxon>
    </lineage>
</organism>
<name>A0AAX4K3L2_9TREE</name>
<dbReference type="InterPro" id="IPR035899">
    <property type="entry name" value="DBL_dom_sf"/>
</dbReference>